<comment type="caution">
    <text evidence="2">The sequence shown here is derived from an EMBL/GenBank/DDBJ whole genome shotgun (WGS) entry which is preliminary data.</text>
</comment>
<feature type="transmembrane region" description="Helical" evidence="1">
    <location>
        <begin position="20"/>
        <end position="44"/>
    </location>
</feature>
<evidence type="ECO:0000313" key="3">
    <source>
        <dbReference type="Proteomes" id="UP001151834"/>
    </source>
</evidence>
<keyword evidence="1" id="KW-0472">Membrane</keyword>
<feature type="transmembrane region" description="Helical" evidence="1">
    <location>
        <begin position="113"/>
        <end position="133"/>
    </location>
</feature>
<accession>A0AAX6LD86</accession>
<reference evidence="2" key="2">
    <citation type="journal article" date="2023" name="Front Nutr">
        <title>Lactiplantibacillus pentosus P2020 protects the hyperuricemia and renal inflammation in mice.</title>
        <authorList>
            <person name="Wang Z."/>
            <person name="Song L."/>
            <person name="Li X."/>
            <person name="Xiao Y."/>
            <person name="Huang Y."/>
            <person name="Zhang Y."/>
            <person name="Li J."/>
            <person name="Li M."/>
            <person name="Ren Z."/>
        </authorList>
    </citation>
    <scope>NUCLEOTIDE SEQUENCE</scope>
    <source>
        <strain evidence="2">P2000</strain>
    </source>
</reference>
<name>A0AAX6LD86_LACPE</name>
<proteinExistence type="predicted"/>
<dbReference type="EMBL" id="JAPEQV010000005">
    <property type="protein sequence ID" value="MDF2312501.1"/>
    <property type="molecule type" value="Genomic_DNA"/>
</dbReference>
<organism evidence="2 3">
    <name type="scientific">Lactiplantibacillus pentosus</name>
    <name type="common">Lactobacillus pentosus</name>
    <dbReference type="NCBI Taxonomy" id="1589"/>
    <lineage>
        <taxon>Bacteria</taxon>
        <taxon>Bacillati</taxon>
        <taxon>Bacillota</taxon>
        <taxon>Bacilli</taxon>
        <taxon>Lactobacillales</taxon>
        <taxon>Lactobacillaceae</taxon>
        <taxon>Lactiplantibacillus</taxon>
    </lineage>
</organism>
<evidence type="ECO:0000313" key="2">
    <source>
        <dbReference type="EMBL" id="MDF2312501.1"/>
    </source>
</evidence>
<evidence type="ECO:0000256" key="1">
    <source>
        <dbReference type="SAM" id="Phobius"/>
    </source>
</evidence>
<dbReference type="Proteomes" id="UP001151834">
    <property type="component" value="Unassembled WGS sequence"/>
</dbReference>
<gene>
    <name evidence="2" type="ORF">OOJ94_06715</name>
</gene>
<keyword evidence="1" id="KW-0812">Transmembrane</keyword>
<keyword evidence="1" id="KW-1133">Transmembrane helix</keyword>
<reference evidence="2" key="1">
    <citation type="submission" date="2022-11" db="EMBL/GenBank/DDBJ databases">
        <authorList>
            <person name="Wang Z."/>
        </authorList>
    </citation>
    <scope>NUCLEOTIDE SEQUENCE</scope>
    <source>
        <strain evidence="2">P2000</strain>
    </source>
</reference>
<dbReference type="RefSeq" id="WP_139094205.1">
    <property type="nucleotide sequence ID" value="NZ_CP043671.1"/>
</dbReference>
<feature type="transmembrane region" description="Helical" evidence="1">
    <location>
        <begin position="64"/>
        <end position="86"/>
    </location>
</feature>
<sequence>MKKPKNAVSNIDVDIWSMKIVYIALLLFLNIMVVYVLIVITLVLLKCRFPSVDILHLKLTDVRIWFAFSMAFMLGTLISGFALACIRKSMLKNSVGEINFQSFFLKIENIDKVVRPLLGLTLLSGIITNGFIFANEMASQQVFSMGTVIVIYSLLTAYACWVVSDKVYLVFMRKTSPCHKGTYRHRS</sequence>
<protein>
    <submittedName>
        <fullName evidence="2">Uncharacterized protein</fullName>
    </submittedName>
</protein>
<feature type="transmembrane region" description="Helical" evidence="1">
    <location>
        <begin position="145"/>
        <end position="164"/>
    </location>
</feature>
<dbReference type="AlphaFoldDB" id="A0AAX6LD86"/>